<dbReference type="PANTHER" id="PTHR11353">
    <property type="entry name" value="CHAPERONIN"/>
    <property type="match status" value="1"/>
</dbReference>
<dbReference type="PROSITE" id="PS00751">
    <property type="entry name" value="TCP1_2"/>
    <property type="match status" value="1"/>
</dbReference>
<feature type="transmembrane region" description="Helical" evidence="12">
    <location>
        <begin position="727"/>
        <end position="748"/>
    </location>
</feature>
<dbReference type="CDD" id="cd03338">
    <property type="entry name" value="TCP1_delta"/>
    <property type="match status" value="1"/>
</dbReference>
<dbReference type="InterPro" id="IPR053374">
    <property type="entry name" value="TCP-1_chaperonin"/>
</dbReference>
<keyword evidence="7 9" id="KW-0143">Chaperone</keyword>
<dbReference type="SUPFAM" id="SSF103481">
    <property type="entry name" value="Multidrug resistance efflux transporter EmrE"/>
    <property type="match status" value="2"/>
</dbReference>
<dbReference type="AlphaFoldDB" id="A0A2P6NIC9"/>
<evidence type="ECO:0000256" key="2">
    <source>
        <dbReference type="ARBA" id="ARBA00008020"/>
    </source>
</evidence>
<dbReference type="InterPro" id="IPR054827">
    <property type="entry name" value="thermosome_alpha"/>
</dbReference>
<keyword evidence="6 9" id="KW-0067">ATP-binding</keyword>
<dbReference type="PRINTS" id="PR00304">
    <property type="entry name" value="TCOMPLEXTCP1"/>
</dbReference>
<dbReference type="GO" id="GO:0005524">
    <property type="term" value="F:ATP binding"/>
    <property type="evidence" value="ECO:0007669"/>
    <property type="project" value="UniProtKB-KW"/>
</dbReference>
<reference evidence="14 15" key="1">
    <citation type="journal article" date="2018" name="Genome Biol. Evol.">
        <title>Multiple Roots of Fruiting Body Formation in Amoebozoa.</title>
        <authorList>
            <person name="Hillmann F."/>
            <person name="Forbes G."/>
            <person name="Novohradska S."/>
            <person name="Ferling I."/>
            <person name="Riege K."/>
            <person name="Groth M."/>
            <person name="Westermann M."/>
            <person name="Marz M."/>
            <person name="Spaller T."/>
            <person name="Winckler T."/>
            <person name="Schaap P."/>
            <person name="Glockner G."/>
        </authorList>
    </citation>
    <scope>NUCLEOTIDE SEQUENCE [LARGE SCALE GENOMIC DNA]</scope>
    <source>
        <strain evidence="14 15">Jena</strain>
    </source>
</reference>
<feature type="compositionally biased region" description="Basic and acidic residues" evidence="11">
    <location>
        <begin position="1019"/>
        <end position="1028"/>
    </location>
</feature>
<dbReference type="OrthoDB" id="10248520at2759"/>
<dbReference type="SUPFAM" id="SSF52029">
    <property type="entry name" value="GroEL apical domain-like"/>
    <property type="match status" value="1"/>
</dbReference>
<accession>A0A2P6NIC9</accession>
<dbReference type="Pfam" id="PF00892">
    <property type="entry name" value="EamA"/>
    <property type="match status" value="2"/>
</dbReference>
<evidence type="ECO:0000256" key="9">
    <source>
        <dbReference type="RuleBase" id="RU004187"/>
    </source>
</evidence>
<dbReference type="GO" id="GO:0016020">
    <property type="term" value="C:membrane"/>
    <property type="evidence" value="ECO:0007669"/>
    <property type="project" value="InterPro"/>
</dbReference>
<keyword evidence="12" id="KW-0472">Membrane</keyword>
<dbReference type="PROSITE" id="PS00995">
    <property type="entry name" value="TCP1_3"/>
    <property type="match status" value="1"/>
</dbReference>
<keyword evidence="12" id="KW-0812">Transmembrane</keyword>
<evidence type="ECO:0000256" key="5">
    <source>
        <dbReference type="ARBA" id="ARBA00022741"/>
    </source>
</evidence>
<dbReference type="InterPro" id="IPR002194">
    <property type="entry name" value="Chaperonin_TCP-1_CS"/>
</dbReference>
<evidence type="ECO:0000259" key="13">
    <source>
        <dbReference type="Pfam" id="PF00892"/>
    </source>
</evidence>
<dbReference type="InParanoid" id="A0A2P6NIC9"/>
<feature type="region of interest" description="Disordered" evidence="11">
    <location>
        <begin position="624"/>
        <end position="660"/>
    </location>
</feature>
<dbReference type="GO" id="GO:0005737">
    <property type="term" value="C:cytoplasm"/>
    <property type="evidence" value="ECO:0007669"/>
    <property type="project" value="UniProtKB-SubCell"/>
</dbReference>
<sequence length="1136" mass="124091">MFAIDVTTTYDTPVDLANTLTLSISTADPMLSLEHVKPLLLLAYSERIKGSSFHPLQGILMSESKAAASASSKKETISGRVQGEKAKDVRTSNIIAAKGVADAVRTSLGPRGMDKMIVSPNNEVVITNDGATILKQLEVNHPCAKMLVDLSHAQDVEAGDGTTTVTVLCGALLGQVQKLLARGIHPSTISEAFLEGALQAEDIMQKMSKPVDLSDRESLLSASNTALCSKVVSQNTATLSPIAVDAVLKIVDPIKDTNVDLNNIRLVKKLGGTIEETELVNGLVFTQKVAHGAGGPTRVANAKIGLIQFCISPPKTNIDSNIVISDYQQMDRILREERQYILDICKKIQKSGCNVLLIQKSILRDAVTDLSLHYLAKLKIMVIREIEREDIEFISKTLKCTPIASVESMEADKLGSAELVEEVATGDGKIVKITGVPSKSTVSVLVRGSNKLVLDEADRSLHDSLCVIRCLVKKRFLIAGGGAPETELSLQLGQWAKSLTGLRSICMSAYADAFEVIPYTLAENAGLNPIAIVTELRNRHKKGEVNAGINVRKGTITNILEENVVQPLLVSTSAVRLATETVAMILKIDDIRRLCVVPSASISVLRVDLRKRARPLEGQRLTGDLRKSDQSIVPQKNAEKSGLSQAGRIAPSHRHKKADRHIDRQAVNGTEPSTDTLIPRHRLHCLLNMFDIKLSARYTALFAHLCLIVAEILWGSMVVFSKSGLETIHPSVFSCLRLSLAAIIFFIVASITDREKLYTKPTESEFKNYLAMGILVGLFTILLTFGLQLSTATNAVILEMTSIPFTSGIAICLGREPFSPLRLLGVFLGAAGGLIMVEVEKLQLTGPYFLGNILLLIEGLIFAIYLIMGEVVYKTKPATVVNFYTNTFGAILNIAYTGVAHRDLFKLDTLISMDMWTWASIIYSVLIGSVIAYQIYSWGLRNTSAVISSVYFPVQALSGMVLAALFLGEHMALRVVVGGFTVFVGVLVVLYTQKKREGEEKDCKYESVDGGEDIELNARGESKTQLEVREEEEREEEEEKEGKGLEVVVVIESVPTEGNDFNMRQTLDFLCKTAKSDDAPRVTKKNVRGALNTELTSIGVDVFLLPPLSLCSASEFEEEAPPKRKDQENGRYMQMY</sequence>
<evidence type="ECO:0000256" key="11">
    <source>
        <dbReference type="SAM" id="MobiDB-lite"/>
    </source>
</evidence>
<evidence type="ECO:0000256" key="1">
    <source>
        <dbReference type="ARBA" id="ARBA00004496"/>
    </source>
</evidence>
<evidence type="ECO:0000256" key="7">
    <source>
        <dbReference type="ARBA" id="ARBA00023186"/>
    </source>
</evidence>
<dbReference type="FunFam" id="3.50.7.10:FF:000010">
    <property type="entry name" value="T-complex protein 1 subunit delta"/>
    <property type="match status" value="1"/>
</dbReference>
<dbReference type="Proteomes" id="UP000241769">
    <property type="component" value="Unassembled WGS sequence"/>
</dbReference>
<feature type="transmembrane region" description="Helical" evidence="12">
    <location>
        <begin position="972"/>
        <end position="991"/>
    </location>
</feature>
<evidence type="ECO:0000256" key="3">
    <source>
        <dbReference type="ARBA" id="ARBA00016107"/>
    </source>
</evidence>
<feature type="domain" description="EamA" evidence="13">
    <location>
        <begin position="850"/>
        <end position="990"/>
    </location>
</feature>
<feature type="transmembrane region" description="Helical" evidence="12">
    <location>
        <begin position="769"/>
        <end position="789"/>
    </location>
</feature>
<feature type="transmembrane region" description="Helical" evidence="12">
    <location>
        <begin position="698"/>
        <end position="721"/>
    </location>
</feature>
<evidence type="ECO:0000313" key="14">
    <source>
        <dbReference type="EMBL" id="PRP83704.1"/>
    </source>
</evidence>
<evidence type="ECO:0000256" key="10">
    <source>
        <dbReference type="RuleBase" id="RU004192"/>
    </source>
</evidence>
<dbReference type="GO" id="GO:0051082">
    <property type="term" value="F:unfolded protein binding"/>
    <property type="evidence" value="ECO:0007669"/>
    <property type="project" value="InterPro"/>
</dbReference>
<dbReference type="InterPro" id="IPR027410">
    <property type="entry name" value="TCP-1-like_intermed_sf"/>
</dbReference>
<feature type="region of interest" description="Disordered" evidence="11">
    <location>
        <begin position="1114"/>
        <end position="1136"/>
    </location>
</feature>
<feature type="compositionally biased region" description="Acidic residues" evidence="11">
    <location>
        <begin position="1029"/>
        <end position="1039"/>
    </location>
</feature>
<name>A0A2P6NIC9_9EUKA</name>
<dbReference type="NCBIfam" id="NF041082">
    <property type="entry name" value="thermosome_alpha"/>
    <property type="match status" value="1"/>
</dbReference>
<feature type="transmembrane region" description="Helical" evidence="12">
    <location>
        <begin position="849"/>
        <end position="868"/>
    </location>
</feature>
<dbReference type="InterPro" id="IPR000620">
    <property type="entry name" value="EamA_dom"/>
</dbReference>
<evidence type="ECO:0000313" key="15">
    <source>
        <dbReference type="Proteomes" id="UP000241769"/>
    </source>
</evidence>
<dbReference type="InterPro" id="IPR027413">
    <property type="entry name" value="GROEL-like_equatorial_sf"/>
</dbReference>
<dbReference type="EMBL" id="MDYQ01000078">
    <property type="protein sequence ID" value="PRP83704.1"/>
    <property type="molecule type" value="Genomic_DNA"/>
</dbReference>
<comment type="function">
    <text evidence="8">Molecular chaperone; assists the folding of proteins upon ATP hydrolysis. Known to play a role, in vitro, in the folding of actin and tubulin.</text>
</comment>
<dbReference type="InterPro" id="IPR037185">
    <property type="entry name" value="EmrE-like"/>
</dbReference>
<keyword evidence="12" id="KW-1133">Transmembrane helix</keyword>
<keyword evidence="4" id="KW-0963">Cytoplasm</keyword>
<protein>
    <recommendedName>
        <fullName evidence="3 10">T-complex protein 1 subunit delta</fullName>
    </recommendedName>
</protein>
<dbReference type="Pfam" id="PF00118">
    <property type="entry name" value="Cpn60_TCP1"/>
    <property type="match status" value="1"/>
</dbReference>
<evidence type="ECO:0000256" key="4">
    <source>
        <dbReference type="ARBA" id="ARBA00022490"/>
    </source>
</evidence>
<dbReference type="InterPro" id="IPR002423">
    <property type="entry name" value="Cpn60/GroEL/TCP-1"/>
</dbReference>
<feature type="transmembrane region" description="Helical" evidence="12">
    <location>
        <begin position="945"/>
        <end position="966"/>
    </location>
</feature>
<dbReference type="Gene3D" id="3.50.7.10">
    <property type="entry name" value="GroEL"/>
    <property type="match status" value="1"/>
</dbReference>
<comment type="similarity">
    <text evidence="2 9">Belongs to the TCP-1 chaperonin family.</text>
</comment>
<dbReference type="SUPFAM" id="SSF54849">
    <property type="entry name" value="GroEL-intermediate domain like"/>
    <property type="match status" value="1"/>
</dbReference>
<dbReference type="GO" id="GO:0016887">
    <property type="term" value="F:ATP hydrolysis activity"/>
    <property type="evidence" value="ECO:0007669"/>
    <property type="project" value="InterPro"/>
</dbReference>
<dbReference type="NCBIfam" id="TIGR02342">
    <property type="entry name" value="chap_CCT_delta"/>
    <property type="match status" value="1"/>
</dbReference>
<feature type="region of interest" description="Disordered" evidence="11">
    <location>
        <begin position="1019"/>
        <end position="1042"/>
    </location>
</feature>
<feature type="domain" description="EamA" evidence="13">
    <location>
        <begin position="702"/>
        <end position="836"/>
    </location>
</feature>
<keyword evidence="15" id="KW-1185">Reference proteome</keyword>
<dbReference type="SUPFAM" id="SSF48592">
    <property type="entry name" value="GroEL equatorial domain-like"/>
    <property type="match status" value="1"/>
</dbReference>
<evidence type="ECO:0000256" key="6">
    <source>
        <dbReference type="ARBA" id="ARBA00022840"/>
    </source>
</evidence>
<feature type="compositionally biased region" description="Basic and acidic residues" evidence="11">
    <location>
        <begin position="1120"/>
        <end position="1129"/>
    </location>
</feature>
<comment type="subcellular location">
    <subcellularLocation>
        <location evidence="1">Cytoplasm</location>
    </subcellularLocation>
</comment>
<dbReference type="PROSITE" id="PS00750">
    <property type="entry name" value="TCP1_1"/>
    <property type="match status" value="1"/>
</dbReference>
<dbReference type="Gene3D" id="3.30.260.10">
    <property type="entry name" value="TCP-1-like chaperonin intermediate domain"/>
    <property type="match status" value="1"/>
</dbReference>
<feature type="transmembrane region" description="Helical" evidence="12">
    <location>
        <begin position="821"/>
        <end position="837"/>
    </location>
</feature>
<keyword evidence="5 9" id="KW-0547">Nucleotide-binding</keyword>
<dbReference type="GO" id="GO:0140662">
    <property type="term" value="F:ATP-dependent protein folding chaperone"/>
    <property type="evidence" value="ECO:0007669"/>
    <property type="project" value="InterPro"/>
</dbReference>
<feature type="transmembrane region" description="Helical" evidence="12">
    <location>
        <begin position="880"/>
        <end position="899"/>
    </location>
</feature>
<dbReference type="InterPro" id="IPR012717">
    <property type="entry name" value="Chap_CCT_delta"/>
</dbReference>
<dbReference type="NCBIfam" id="NF041083">
    <property type="entry name" value="thermosome_beta"/>
    <property type="match status" value="1"/>
</dbReference>
<dbReference type="InterPro" id="IPR017998">
    <property type="entry name" value="Chaperone_TCP-1"/>
</dbReference>
<dbReference type="InterPro" id="IPR027409">
    <property type="entry name" value="GroEL-like_apical_dom_sf"/>
</dbReference>
<evidence type="ECO:0000256" key="12">
    <source>
        <dbReference type="SAM" id="Phobius"/>
    </source>
</evidence>
<feature type="transmembrane region" description="Helical" evidence="12">
    <location>
        <begin position="915"/>
        <end position="933"/>
    </location>
</feature>
<gene>
    <name evidence="14" type="ORF">PROFUN_03859</name>
</gene>
<dbReference type="STRING" id="1890364.A0A2P6NIC9"/>
<evidence type="ECO:0000256" key="8">
    <source>
        <dbReference type="ARBA" id="ARBA00024677"/>
    </source>
</evidence>
<dbReference type="Gene3D" id="1.10.560.10">
    <property type="entry name" value="GroEL-like equatorial domain"/>
    <property type="match status" value="1"/>
</dbReference>
<proteinExistence type="inferred from homology"/>
<comment type="caution">
    <text evidence="14">The sequence shown here is derived from an EMBL/GenBank/DDBJ whole genome shotgun (WGS) entry which is preliminary data.</text>
</comment>
<organism evidence="14 15">
    <name type="scientific">Planoprotostelium fungivorum</name>
    <dbReference type="NCBI Taxonomy" id="1890364"/>
    <lineage>
        <taxon>Eukaryota</taxon>
        <taxon>Amoebozoa</taxon>
        <taxon>Evosea</taxon>
        <taxon>Variosea</taxon>
        <taxon>Cavosteliida</taxon>
        <taxon>Cavosteliaceae</taxon>
        <taxon>Planoprotostelium</taxon>
    </lineage>
</organism>